<proteinExistence type="predicted"/>
<accession>A0A812X6P3</accession>
<dbReference type="EMBL" id="CAJNIZ010045360">
    <property type="protein sequence ID" value="CAE7717914.1"/>
    <property type="molecule type" value="Genomic_DNA"/>
</dbReference>
<keyword evidence="2" id="KW-1185">Reference proteome</keyword>
<organism evidence="1 2">
    <name type="scientific">Symbiodinium pilosum</name>
    <name type="common">Dinoflagellate</name>
    <dbReference type="NCBI Taxonomy" id="2952"/>
    <lineage>
        <taxon>Eukaryota</taxon>
        <taxon>Sar</taxon>
        <taxon>Alveolata</taxon>
        <taxon>Dinophyceae</taxon>
        <taxon>Suessiales</taxon>
        <taxon>Symbiodiniaceae</taxon>
        <taxon>Symbiodinium</taxon>
    </lineage>
</organism>
<protein>
    <submittedName>
        <fullName evidence="1">Uncharacterized protein</fullName>
    </submittedName>
</protein>
<comment type="caution">
    <text evidence="1">The sequence shown here is derived from an EMBL/GenBank/DDBJ whole genome shotgun (WGS) entry which is preliminary data.</text>
</comment>
<sequence>MVEPTVLRLVGNAGHNMEVAYVQSVSSFDAGLSDGTLSGAVEFTVISGLSNTFYSSPTLNSPLTESGVTLAFTPRRPGYGWAMILTEEQARSATKEHVYNLDGALGGPFCKHGPRQLFAYREEAWVFSGCLLTVGSRYTVLAYISGIGAHLDGTVDGVSSTATSASNAFSTYPTISGPPSGDGITVQLRTRSSGYLWLMITVGPVALTIDLIKATLISFGKGWCWGCGRRHLPRASGALVPSLLVQGTSGRHAATGQNWQSFQLSGCKLNSGPEYALHSYIEGTNSAGNDGSFAGTVTFQVTPSNIFVVYPSIVSEITGLGFTFRMTSSFIGRFWCLLREGNAAMSVEDIKFGSGAMGLPECQYLSQSLTELVLTNCQLSQDRLYSLYVYIEDYNGNNDGIMAGPIMFYVLDTNNFEDSPRPVENSATLDGVVRLSLMANREGFAWAALFNHYSEALAYYLDAPSFLDRYYPANNESCAPAGVPVLSSGNFTNMTLTDCGLNFSTTYWALVYIEVEVFVPRYWAEQKSA</sequence>
<evidence type="ECO:0000313" key="1">
    <source>
        <dbReference type="EMBL" id="CAE7717914.1"/>
    </source>
</evidence>
<reference evidence="1" key="1">
    <citation type="submission" date="2021-02" db="EMBL/GenBank/DDBJ databases">
        <authorList>
            <person name="Dougan E. K."/>
            <person name="Rhodes N."/>
            <person name="Thang M."/>
            <person name="Chan C."/>
        </authorList>
    </citation>
    <scope>NUCLEOTIDE SEQUENCE</scope>
</reference>
<dbReference type="OrthoDB" id="5059218at2759"/>
<dbReference type="AlphaFoldDB" id="A0A812X6P3"/>
<dbReference type="Proteomes" id="UP000649617">
    <property type="component" value="Unassembled WGS sequence"/>
</dbReference>
<name>A0A812X6P3_SYMPI</name>
<evidence type="ECO:0000313" key="2">
    <source>
        <dbReference type="Proteomes" id="UP000649617"/>
    </source>
</evidence>
<gene>
    <name evidence="1" type="ORF">SPIL2461_LOCUS20418</name>
</gene>